<sequence>MNLFSSFIMNLSLLESLKQWTNCTQFQIIYDTRVEEFTIQQIQRILYGKDNIVLLIQTVENDLFGTYHSQIPTKRIVQQPQQFSNWIGKSDENIFLFSLNNHNSPNNPLKFLSKALTETCLCLNTNESHFEIVLWISYCINLLKPLNSSKSFVFHSIKDYFYVNSPDDLLGKPNFMSTFIPKRFLILQGN</sequence>
<dbReference type="InterPro" id="IPR006571">
    <property type="entry name" value="TLDc_dom"/>
</dbReference>
<evidence type="ECO:0000313" key="3">
    <source>
        <dbReference type="EMBL" id="EKE42302.1"/>
    </source>
</evidence>
<accession>K2H6X5</accession>
<name>K2H6X5_ENTNP</name>
<dbReference type="RefSeq" id="XP_008855362.1">
    <property type="nucleotide sequence ID" value="XM_008857140.1"/>
</dbReference>
<evidence type="ECO:0000259" key="2">
    <source>
        <dbReference type="Pfam" id="PF07534"/>
    </source>
</evidence>
<proteinExistence type="predicted"/>
<evidence type="ECO:0000256" key="1">
    <source>
        <dbReference type="SAM" id="SignalP"/>
    </source>
</evidence>
<dbReference type="OrthoDB" id="27809at2759"/>
<feature type="domain" description="TLDc" evidence="2">
    <location>
        <begin position="10"/>
        <end position="102"/>
    </location>
</feature>
<dbReference type="OMA" id="PKRFERI"/>
<dbReference type="EMBL" id="JH925517">
    <property type="protein sequence ID" value="EKE42302.1"/>
    <property type="molecule type" value="Genomic_DNA"/>
</dbReference>
<reference evidence="3 4" key="1">
    <citation type="submission" date="2011-11" db="EMBL/GenBank/DDBJ databases">
        <authorList>
            <person name="Hannick L."/>
            <person name="Karamycheva S."/>
            <person name="Lorenzi H."/>
            <person name="Caler E."/>
        </authorList>
    </citation>
    <scope>NUCLEOTIDE SEQUENCE [LARGE SCALE GENOMIC DNA]</scope>
    <source>
        <strain evidence="3 4">P19</strain>
    </source>
</reference>
<dbReference type="Proteomes" id="UP000006769">
    <property type="component" value="Unassembled WGS sequence"/>
</dbReference>
<dbReference type="GeneID" id="20071536"/>
<gene>
    <name evidence="3" type="ORF">ENU1_025660</name>
</gene>
<dbReference type="Pfam" id="PF07534">
    <property type="entry name" value="TLD"/>
    <property type="match status" value="1"/>
</dbReference>
<evidence type="ECO:0000313" key="4">
    <source>
        <dbReference type="Proteomes" id="UP000006769"/>
    </source>
</evidence>
<dbReference type="AlphaFoldDB" id="K2H6X5"/>
<feature type="chain" id="PRO_5003860462" description="TLDc domain-containing protein" evidence="1">
    <location>
        <begin position="24"/>
        <end position="190"/>
    </location>
</feature>
<dbReference type="VEuPathDB" id="AmoebaDB:ENU1_025660"/>
<feature type="signal peptide" evidence="1">
    <location>
        <begin position="1"/>
        <end position="23"/>
    </location>
</feature>
<protein>
    <recommendedName>
        <fullName evidence="2">TLDc domain-containing protein</fullName>
    </recommendedName>
</protein>
<organism evidence="3 4">
    <name type="scientific">Entamoeba nuttalli (strain P19)</name>
    <name type="common">Amoeba</name>
    <dbReference type="NCBI Taxonomy" id="1076696"/>
    <lineage>
        <taxon>Eukaryota</taxon>
        <taxon>Amoebozoa</taxon>
        <taxon>Evosea</taxon>
        <taxon>Archamoebae</taxon>
        <taxon>Mastigamoebida</taxon>
        <taxon>Entamoebidae</taxon>
        <taxon>Entamoeba</taxon>
    </lineage>
</organism>
<keyword evidence="1" id="KW-0732">Signal</keyword>